<reference evidence="1 2" key="1">
    <citation type="submission" date="2021-05" db="EMBL/GenBank/DDBJ databases">
        <authorList>
            <person name="Zhang Z.D."/>
            <person name="Osman G."/>
        </authorList>
    </citation>
    <scope>NUCLEOTIDE SEQUENCE [LARGE SCALE GENOMIC DNA]</scope>
    <source>
        <strain evidence="1 2">KCTC 32217</strain>
    </source>
</reference>
<keyword evidence="2" id="KW-1185">Reference proteome</keyword>
<accession>A0AAP2CJE8</accession>
<dbReference type="Proteomes" id="UP001319104">
    <property type="component" value="Unassembled WGS sequence"/>
</dbReference>
<dbReference type="EMBL" id="JAHCMY010000021">
    <property type="protein sequence ID" value="MBS9525856.1"/>
    <property type="molecule type" value="Genomic_DNA"/>
</dbReference>
<proteinExistence type="predicted"/>
<dbReference type="RefSeq" id="WP_213946716.1">
    <property type="nucleotide sequence ID" value="NZ_JAHCMY010000021.1"/>
</dbReference>
<evidence type="ECO:0000313" key="1">
    <source>
        <dbReference type="EMBL" id="MBS9525856.1"/>
    </source>
</evidence>
<evidence type="ECO:0000313" key="2">
    <source>
        <dbReference type="Proteomes" id="UP001319104"/>
    </source>
</evidence>
<protein>
    <submittedName>
        <fullName evidence="1">Uncharacterized protein</fullName>
    </submittedName>
</protein>
<sequence length="99" mass="11626">MNIRFHYLYRDAGNYKQFGSVVVSNPEGFTLEALDLFLKAHLSQEEFFVPSNLGLPGLHSSPYDPYLDHEWHQYEELEWTEEEKRRLKGFGSPFSQISI</sequence>
<gene>
    <name evidence="1" type="ORF">KI659_17680</name>
</gene>
<dbReference type="AlphaFoldDB" id="A0AAP2CJE8"/>
<comment type="caution">
    <text evidence="1">The sequence shown here is derived from an EMBL/GenBank/DDBJ whole genome shotgun (WGS) entry which is preliminary data.</text>
</comment>
<organism evidence="1 2">
    <name type="scientific">Litoribacter ruber</name>
    <dbReference type="NCBI Taxonomy" id="702568"/>
    <lineage>
        <taxon>Bacteria</taxon>
        <taxon>Pseudomonadati</taxon>
        <taxon>Bacteroidota</taxon>
        <taxon>Cytophagia</taxon>
        <taxon>Cytophagales</taxon>
        <taxon>Cyclobacteriaceae</taxon>
        <taxon>Litoribacter</taxon>
    </lineage>
</organism>
<name>A0AAP2CJE8_9BACT</name>